<feature type="transmembrane region" description="Helical" evidence="7">
    <location>
        <begin position="113"/>
        <end position="136"/>
    </location>
</feature>
<feature type="transmembrane region" description="Helical" evidence="7">
    <location>
        <begin position="148"/>
        <end position="168"/>
    </location>
</feature>
<feature type="transmembrane region" description="Helical" evidence="7">
    <location>
        <begin position="364"/>
        <end position="386"/>
    </location>
</feature>
<sequence>MKPIKVPLFPLARWQSIVLTILIAQGITVGAYAFTTPVLAFILKDLFGLEGEELVRWNGWMFVAQGATMALLSPVWGVLADKMGKRLMLVRAMMGGMVVLFLMTFVQSPMQLLILRLLQGAFTGSIAAATVLILFFTPKEKSATTLALLQVSIYMGGSLGPLVGGALYDYLLRFDQLNQTQLSGRANFLFTAILLAISSFLILRFVPKDRVEGRPKDPQASQRSKFQFTLFKENPLLLILLLAGMIVSISFSLVTPIFPLFVKSIVPDTLDLGTISGIIIGSASITLALGAIFFAKMGKRFSMSHLLLIALTGAALFYIPQVYATSWQMLLIFRLIASFFVGGITPGLNYLISSNAPNHKHGIVFGLVASLNAVGSALGPALGVWVVSDNQFYSAFIMSAGLLMALVIILMLSPNIIAPKPATPTDIPNDKS</sequence>
<keyword evidence="3" id="KW-1003">Cell membrane</keyword>
<feature type="transmembrane region" description="Helical" evidence="7">
    <location>
        <begin position="392"/>
        <end position="412"/>
    </location>
</feature>
<feature type="transmembrane region" description="Helical" evidence="7">
    <location>
        <begin position="274"/>
        <end position="294"/>
    </location>
</feature>
<evidence type="ECO:0000313" key="10">
    <source>
        <dbReference type="Proteomes" id="UP000778951"/>
    </source>
</evidence>
<organism evidence="9 10">
    <name type="scientific">Entomospira culicis</name>
    <dbReference type="NCBI Taxonomy" id="2719989"/>
    <lineage>
        <taxon>Bacteria</taxon>
        <taxon>Pseudomonadati</taxon>
        <taxon>Spirochaetota</taxon>
        <taxon>Spirochaetia</taxon>
        <taxon>Spirochaetales</taxon>
        <taxon>Spirochaetaceae</taxon>
        <taxon>Entomospira</taxon>
    </lineage>
</organism>
<evidence type="ECO:0000313" key="9">
    <source>
        <dbReference type="EMBL" id="NIZ68993.1"/>
    </source>
</evidence>
<dbReference type="Pfam" id="PF00083">
    <property type="entry name" value="Sugar_tr"/>
    <property type="match status" value="1"/>
</dbReference>
<dbReference type="Pfam" id="PF07690">
    <property type="entry name" value="MFS_1"/>
    <property type="match status" value="1"/>
</dbReference>
<evidence type="ECO:0000256" key="1">
    <source>
        <dbReference type="ARBA" id="ARBA00004651"/>
    </source>
</evidence>
<evidence type="ECO:0000256" key="7">
    <source>
        <dbReference type="SAM" id="Phobius"/>
    </source>
</evidence>
<reference evidence="9" key="1">
    <citation type="submission" date="2020-03" db="EMBL/GenBank/DDBJ databases">
        <title>Spirochaetal bacteria isolated from arthropods constitute a novel genus Entomospira genus novum within the order Spirochaetales.</title>
        <authorList>
            <person name="Grana-Miraglia L."/>
            <person name="Sikutova S."/>
            <person name="Fingerle V."/>
            <person name="Sing A."/>
            <person name="Castillo-Ramirez S."/>
            <person name="Margos G."/>
            <person name="Rudolf I."/>
        </authorList>
    </citation>
    <scope>NUCLEOTIDE SEQUENCE</scope>
    <source>
        <strain evidence="9">BR149</strain>
    </source>
</reference>
<dbReference type="InterPro" id="IPR005828">
    <property type="entry name" value="MFS_sugar_transport-like"/>
</dbReference>
<dbReference type="SUPFAM" id="SSF103473">
    <property type="entry name" value="MFS general substrate transporter"/>
    <property type="match status" value="1"/>
</dbReference>
<comment type="subcellular location">
    <subcellularLocation>
        <location evidence="1">Cell membrane</location>
        <topology evidence="1">Multi-pass membrane protein</topology>
    </subcellularLocation>
</comment>
<keyword evidence="4 7" id="KW-0812">Transmembrane</keyword>
<gene>
    <name evidence="9" type="ORF">HCT48_02020</name>
</gene>
<evidence type="ECO:0000259" key="8">
    <source>
        <dbReference type="PROSITE" id="PS50850"/>
    </source>
</evidence>
<accession>A0A968KVD6</accession>
<dbReference type="GO" id="GO:0022857">
    <property type="term" value="F:transmembrane transporter activity"/>
    <property type="evidence" value="ECO:0007669"/>
    <property type="project" value="InterPro"/>
</dbReference>
<dbReference type="InterPro" id="IPR020846">
    <property type="entry name" value="MFS_dom"/>
</dbReference>
<evidence type="ECO:0000256" key="6">
    <source>
        <dbReference type="ARBA" id="ARBA00023136"/>
    </source>
</evidence>
<evidence type="ECO:0000256" key="3">
    <source>
        <dbReference type="ARBA" id="ARBA00022475"/>
    </source>
</evidence>
<dbReference type="PROSITE" id="PS50850">
    <property type="entry name" value="MFS"/>
    <property type="match status" value="1"/>
</dbReference>
<feature type="domain" description="Major facilitator superfamily (MFS) profile" evidence="8">
    <location>
        <begin position="18"/>
        <end position="417"/>
    </location>
</feature>
<keyword evidence="2" id="KW-0813">Transport</keyword>
<dbReference type="EMBL" id="JAATLM010000001">
    <property type="protein sequence ID" value="NIZ68993.1"/>
    <property type="molecule type" value="Genomic_DNA"/>
</dbReference>
<evidence type="ECO:0000256" key="2">
    <source>
        <dbReference type="ARBA" id="ARBA00022448"/>
    </source>
</evidence>
<dbReference type="RefSeq" id="WP_167695102.1">
    <property type="nucleotide sequence ID" value="NZ_CP118181.1"/>
</dbReference>
<comment type="caution">
    <text evidence="9">The sequence shown here is derived from an EMBL/GenBank/DDBJ whole genome shotgun (WGS) entry which is preliminary data.</text>
</comment>
<dbReference type="InterPro" id="IPR011701">
    <property type="entry name" value="MFS"/>
</dbReference>
<feature type="transmembrane region" description="Helical" evidence="7">
    <location>
        <begin position="330"/>
        <end position="352"/>
    </location>
</feature>
<dbReference type="PANTHER" id="PTHR43414:SF1">
    <property type="entry name" value="PEPTIDE PERMEASE"/>
    <property type="match status" value="1"/>
</dbReference>
<dbReference type="AlphaFoldDB" id="A0A968KVD6"/>
<dbReference type="Proteomes" id="UP000778951">
    <property type="component" value="Unassembled WGS sequence"/>
</dbReference>
<dbReference type="Gene3D" id="1.20.1250.20">
    <property type="entry name" value="MFS general substrate transporter like domains"/>
    <property type="match status" value="2"/>
</dbReference>
<feature type="transmembrane region" description="Helical" evidence="7">
    <location>
        <begin position="306"/>
        <end position="324"/>
    </location>
</feature>
<name>A0A968KVD6_9SPIO</name>
<feature type="transmembrane region" description="Helical" evidence="7">
    <location>
        <begin position="236"/>
        <end position="262"/>
    </location>
</feature>
<evidence type="ECO:0000256" key="5">
    <source>
        <dbReference type="ARBA" id="ARBA00022989"/>
    </source>
</evidence>
<proteinExistence type="predicted"/>
<evidence type="ECO:0000256" key="4">
    <source>
        <dbReference type="ARBA" id="ARBA00022692"/>
    </source>
</evidence>
<feature type="transmembrane region" description="Helical" evidence="7">
    <location>
        <begin position="57"/>
        <end position="76"/>
    </location>
</feature>
<keyword evidence="6 7" id="KW-0472">Membrane</keyword>
<dbReference type="PANTHER" id="PTHR43414">
    <property type="entry name" value="MULTIDRUG RESISTANCE PROTEIN MDTG"/>
    <property type="match status" value="1"/>
</dbReference>
<dbReference type="GO" id="GO:0005886">
    <property type="term" value="C:plasma membrane"/>
    <property type="evidence" value="ECO:0007669"/>
    <property type="project" value="UniProtKB-SubCell"/>
</dbReference>
<keyword evidence="10" id="KW-1185">Reference proteome</keyword>
<keyword evidence="5 7" id="KW-1133">Transmembrane helix</keyword>
<feature type="transmembrane region" description="Helical" evidence="7">
    <location>
        <begin position="188"/>
        <end position="206"/>
    </location>
</feature>
<feature type="transmembrane region" description="Helical" evidence="7">
    <location>
        <begin position="88"/>
        <end position="107"/>
    </location>
</feature>
<dbReference type="InterPro" id="IPR036259">
    <property type="entry name" value="MFS_trans_sf"/>
</dbReference>
<protein>
    <submittedName>
        <fullName evidence="9">Multidrug efflux MFS transporter</fullName>
    </submittedName>
</protein>